<evidence type="ECO:0000313" key="11">
    <source>
        <dbReference type="EMBL" id="NWV16366.1"/>
    </source>
</evidence>
<feature type="non-terminal residue" evidence="11">
    <location>
        <position position="191"/>
    </location>
</feature>
<evidence type="ECO:0000256" key="2">
    <source>
        <dbReference type="ARBA" id="ARBA00005479"/>
    </source>
</evidence>
<reference evidence="11 12" key="1">
    <citation type="submission" date="2019-09" db="EMBL/GenBank/DDBJ databases">
        <title>Bird 10,000 Genomes (B10K) Project - Family phase.</title>
        <authorList>
            <person name="Zhang G."/>
        </authorList>
    </citation>
    <scope>NUCLEOTIDE SEQUENCE [LARGE SCALE GENOMIC DNA]</scope>
    <source>
        <strain evidence="11">B10K-DU-029-52</strain>
    </source>
</reference>
<evidence type="ECO:0000256" key="4">
    <source>
        <dbReference type="ARBA" id="ARBA00022618"/>
    </source>
</evidence>
<evidence type="ECO:0000313" key="12">
    <source>
        <dbReference type="Proteomes" id="UP000571324"/>
    </source>
</evidence>
<evidence type="ECO:0000256" key="5">
    <source>
        <dbReference type="ARBA" id="ARBA00022701"/>
    </source>
</evidence>
<evidence type="ECO:0000256" key="9">
    <source>
        <dbReference type="ARBA" id="ARBA00023306"/>
    </source>
</evidence>
<dbReference type="GO" id="GO:0051301">
    <property type="term" value="P:cell division"/>
    <property type="evidence" value="ECO:0007669"/>
    <property type="project" value="UniProtKB-KW"/>
</dbReference>
<dbReference type="Proteomes" id="UP000571324">
    <property type="component" value="Unassembled WGS sequence"/>
</dbReference>
<dbReference type="GO" id="GO:0005819">
    <property type="term" value="C:spindle"/>
    <property type="evidence" value="ECO:0007669"/>
    <property type="project" value="UniProtKB-SubCell"/>
</dbReference>
<feature type="coiled-coil region" evidence="10">
    <location>
        <begin position="117"/>
        <end position="169"/>
    </location>
</feature>
<organism evidence="11 12">
    <name type="scientific">Origma solitaria</name>
    <dbReference type="NCBI Taxonomy" id="720586"/>
    <lineage>
        <taxon>Eukaryota</taxon>
        <taxon>Metazoa</taxon>
        <taxon>Chordata</taxon>
        <taxon>Craniata</taxon>
        <taxon>Vertebrata</taxon>
        <taxon>Euteleostomi</taxon>
        <taxon>Archelosauria</taxon>
        <taxon>Archosauria</taxon>
        <taxon>Dinosauria</taxon>
        <taxon>Saurischia</taxon>
        <taxon>Theropoda</taxon>
        <taxon>Coelurosauria</taxon>
        <taxon>Aves</taxon>
        <taxon>Neognathae</taxon>
        <taxon>Neoaves</taxon>
        <taxon>Telluraves</taxon>
        <taxon>Australaves</taxon>
        <taxon>Passeriformes</taxon>
        <taxon>Meliphagoidea</taxon>
        <taxon>Acanthizidae</taxon>
        <taxon>Origma</taxon>
    </lineage>
</organism>
<sequence length="191" mass="21717">QIAEWLKTIYGNVPVPIYEVNKRTVDILHEVMKCNKERDKDVSLLIEDINDQAAKYEAEAQYWQDILKEGLGLSVSSLSQEATQALTYLVESAVALEAEDTSLTSFYCAINDMTSELLETKSKTQEMELKLKTLTEKLTSALMMKEKLEKDVEETVESQAAEIAKAQSRSKNLKFLRDKSLDMKIRIKDAE</sequence>
<evidence type="ECO:0000256" key="10">
    <source>
        <dbReference type="SAM" id="Coils"/>
    </source>
</evidence>
<evidence type="ECO:0000256" key="8">
    <source>
        <dbReference type="ARBA" id="ARBA00023212"/>
    </source>
</evidence>
<dbReference type="GO" id="GO:0070652">
    <property type="term" value="C:HAUS complex"/>
    <property type="evidence" value="ECO:0007669"/>
    <property type="project" value="InterPro"/>
</dbReference>
<name>A0A7K6CNN7_9PASS</name>
<feature type="non-terminal residue" evidence="11">
    <location>
        <position position="1"/>
    </location>
</feature>
<dbReference type="GO" id="GO:0005874">
    <property type="term" value="C:microtubule"/>
    <property type="evidence" value="ECO:0007669"/>
    <property type="project" value="UniProtKB-KW"/>
</dbReference>
<evidence type="ECO:0000256" key="6">
    <source>
        <dbReference type="ARBA" id="ARBA00022776"/>
    </source>
</evidence>
<dbReference type="Pfam" id="PF25762">
    <property type="entry name" value="HAUS1"/>
    <property type="match status" value="1"/>
</dbReference>
<keyword evidence="7 10" id="KW-0175">Coiled coil</keyword>
<dbReference type="AlphaFoldDB" id="A0A7K6CNN7"/>
<proteinExistence type="inferred from homology"/>
<evidence type="ECO:0000256" key="3">
    <source>
        <dbReference type="ARBA" id="ARBA00022490"/>
    </source>
</evidence>
<dbReference type="InterPro" id="IPR026243">
    <property type="entry name" value="HAUS1"/>
</dbReference>
<dbReference type="PRINTS" id="PR02087">
    <property type="entry name" value="HAUSAUGMINL1"/>
</dbReference>
<keyword evidence="3" id="KW-0963">Cytoplasm</keyword>
<dbReference type="GO" id="GO:0051225">
    <property type="term" value="P:spindle assembly"/>
    <property type="evidence" value="ECO:0007669"/>
    <property type="project" value="InterPro"/>
</dbReference>
<dbReference type="GO" id="GO:0005829">
    <property type="term" value="C:cytosol"/>
    <property type="evidence" value="ECO:0007669"/>
    <property type="project" value="TreeGrafter"/>
</dbReference>
<evidence type="ECO:0000256" key="7">
    <source>
        <dbReference type="ARBA" id="ARBA00023054"/>
    </source>
</evidence>
<dbReference type="PANTHER" id="PTHR31570">
    <property type="entry name" value="HAUS AUGMIN-LIKE COMPLEX SUBUNIT 1"/>
    <property type="match status" value="1"/>
</dbReference>
<keyword evidence="6" id="KW-0498">Mitosis</keyword>
<keyword evidence="4" id="KW-0132">Cell division</keyword>
<keyword evidence="5" id="KW-0493">Microtubule</keyword>
<comment type="similarity">
    <text evidence="2">Belongs to the HAUS1 family.</text>
</comment>
<dbReference type="PANTHER" id="PTHR31570:SF1">
    <property type="entry name" value="HAUS AUGMIN-LIKE COMPLEX SUBUNIT 1"/>
    <property type="match status" value="1"/>
</dbReference>
<keyword evidence="9" id="KW-0131">Cell cycle</keyword>
<dbReference type="EMBL" id="VZRL01000181">
    <property type="protein sequence ID" value="NWV16366.1"/>
    <property type="molecule type" value="Genomic_DNA"/>
</dbReference>
<keyword evidence="12" id="KW-1185">Reference proteome</keyword>
<keyword evidence="8" id="KW-0206">Cytoskeleton</keyword>
<gene>
    <name evidence="11" type="primary">Haus1</name>
    <name evidence="11" type="ORF">ORISOL_R04176</name>
</gene>
<protein>
    <submittedName>
        <fullName evidence="11">HAUS1 protein</fullName>
    </submittedName>
</protein>
<dbReference type="GO" id="GO:0007098">
    <property type="term" value="P:centrosome cycle"/>
    <property type="evidence" value="ECO:0007669"/>
    <property type="project" value="TreeGrafter"/>
</dbReference>
<evidence type="ECO:0000256" key="1">
    <source>
        <dbReference type="ARBA" id="ARBA00004186"/>
    </source>
</evidence>
<dbReference type="OrthoDB" id="5372507at2759"/>
<comment type="subcellular location">
    <subcellularLocation>
        <location evidence="1">Cytoplasm</location>
        <location evidence="1">Cytoskeleton</location>
        <location evidence="1">Spindle</location>
    </subcellularLocation>
</comment>
<accession>A0A7K6CNN7</accession>
<comment type="caution">
    <text evidence="11">The sequence shown here is derived from an EMBL/GenBank/DDBJ whole genome shotgun (WGS) entry which is preliminary data.</text>
</comment>